<dbReference type="AlphaFoldDB" id="A0A7S4SR76"/>
<sequence>MKNIPCLLLVNILTKKIIFTDAFQVRARPRLPLIPKRLGPDKIQERVDVAESSYGLHDEHELRCPMTGYSEGFLCTIDPGTLMMHETDAIENSIAIRQAAIAGSVAAAQRNPALGKSCYHTMEAAMERSQLPVELPQSCMKNTKLDGMWMLYAINSSMEDCEAECDVYIITPKEIEEVWRITVTYKAFFNKPYLRVTKGGNMVQVTKENTYDDLYSVLVGWQ</sequence>
<protein>
    <submittedName>
        <fullName evidence="1">Uncharacterized protein</fullName>
    </submittedName>
</protein>
<gene>
    <name evidence="1" type="ORF">DBRI00130_LOCUS38586</name>
</gene>
<accession>A0A7S4SR76</accession>
<organism evidence="1">
    <name type="scientific">Ditylum brightwellii</name>
    <dbReference type="NCBI Taxonomy" id="49249"/>
    <lineage>
        <taxon>Eukaryota</taxon>
        <taxon>Sar</taxon>
        <taxon>Stramenopiles</taxon>
        <taxon>Ochrophyta</taxon>
        <taxon>Bacillariophyta</taxon>
        <taxon>Mediophyceae</taxon>
        <taxon>Lithodesmiophycidae</taxon>
        <taxon>Lithodesmiales</taxon>
        <taxon>Lithodesmiaceae</taxon>
        <taxon>Ditylum</taxon>
    </lineage>
</organism>
<proteinExistence type="predicted"/>
<evidence type="ECO:0000313" key="1">
    <source>
        <dbReference type="EMBL" id="CAE4653655.1"/>
    </source>
</evidence>
<name>A0A7S4SR76_9STRA</name>
<reference evidence="1" key="1">
    <citation type="submission" date="2021-01" db="EMBL/GenBank/DDBJ databases">
        <authorList>
            <person name="Corre E."/>
            <person name="Pelletier E."/>
            <person name="Niang G."/>
            <person name="Scheremetjew M."/>
            <person name="Finn R."/>
            <person name="Kale V."/>
            <person name="Holt S."/>
            <person name="Cochrane G."/>
            <person name="Meng A."/>
            <person name="Brown T."/>
            <person name="Cohen L."/>
        </authorList>
    </citation>
    <scope>NUCLEOTIDE SEQUENCE</scope>
    <source>
        <strain evidence="1">GSO104</strain>
    </source>
</reference>
<dbReference type="EMBL" id="HBNS01052703">
    <property type="protein sequence ID" value="CAE4653655.1"/>
    <property type="molecule type" value="Transcribed_RNA"/>
</dbReference>